<dbReference type="Proteomes" id="UP001063698">
    <property type="component" value="Chromosome"/>
</dbReference>
<keyword evidence="2" id="KW-1185">Reference proteome</keyword>
<dbReference type="EMBL" id="CP006868">
    <property type="protein sequence ID" value="UXD21953.1"/>
    <property type="molecule type" value="Genomic_DNA"/>
</dbReference>
<name>A0A977KAA4_9CREN</name>
<proteinExistence type="predicted"/>
<evidence type="ECO:0000313" key="1">
    <source>
        <dbReference type="EMBL" id="UXD21953.1"/>
    </source>
</evidence>
<gene>
    <name evidence="1" type="ORF">IPA_00105</name>
</gene>
<organism evidence="1 2">
    <name type="scientific">Ignicoccus pacificus DSM 13166</name>
    <dbReference type="NCBI Taxonomy" id="940294"/>
    <lineage>
        <taxon>Archaea</taxon>
        <taxon>Thermoproteota</taxon>
        <taxon>Thermoprotei</taxon>
        <taxon>Desulfurococcales</taxon>
        <taxon>Desulfurococcaceae</taxon>
        <taxon>Ignicoccus</taxon>
    </lineage>
</organism>
<protein>
    <submittedName>
        <fullName evidence="1">Uncharacterized protein</fullName>
    </submittedName>
</protein>
<accession>A0A977KAA4</accession>
<dbReference type="KEGG" id="ipc:IPA_00105"/>
<evidence type="ECO:0000313" key="2">
    <source>
        <dbReference type="Proteomes" id="UP001063698"/>
    </source>
</evidence>
<reference evidence="1" key="1">
    <citation type="submission" date="2013-11" db="EMBL/GenBank/DDBJ databases">
        <title>Comparative genomics of Ignicoccus.</title>
        <authorList>
            <person name="Podar M."/>
        </authorList>
    </citation>
    <scope>NUCLEOTIDE SEQUENCE</scope>
    <source>
        <strain evidence="1">DSM 13166</strain>
    </source>
</reference>
<sequence>MIELNVSIKHVQCGAKVMVVKDFDLELPTTMERFGEICKYFKCDESNDPCDALIRVMSGTNVIITRNEEVKKVISLIKSMIAIGRAFQLVDDYCRRTQYGLVRLKELELHCPDYSYPRALFIIDELSPSMKFLEEALKRASMLNEEEKVVVSCDIEVPKSLRYAYPFSQMECPDQTKERIKRNVYM</sequence>
<dbReference type="AlphaFoldDB" id="A0A977KAA4"/>